<evidence type="ECO:0000313" key="3">
    <source>
        <dbReference type="Proteomes" id="UP000261905"/>
    </source>
</evidence>
<feature type="compositionally biased region" description="Acidic residues" evidence="1">
    <location>
        <begin position="54"/>
        <end position="70"/>
    </location>
</feature>
<proteinExistence type="predicted"/>
<evidence type="ECO:0000313" key="2">
    <source>
        <dbReference type="EMBL" id="REK75759.1"/>
    </source>
</evidence>
<comment type="caution">
    <text evidence="2">The sequence shown here is derived from an EMBL/GenBank/DDBJ whole genome shotgun (WGS) entry which is preliminary data.</text>
</comment>
<dbReference type="OrthoDB" id="2665608at2"/>
<feature type="region of interest" description="Disordered" evidence="1">
    <location>
        <begin position="41"/>
        <end position="85"/>
    </location>
</feature>
<sequence>MQEKEAQGQVCQWCLSEIIWDEEVGPETHCPHCDSELGGYRSVQVGLDPNGEREENDDAEEEWQEEEEGPDTSWMNDENGFRGGNRSMLAAEGAIQRIIGEQLEAPECPACREYMMETGTQKIGGDNYRPNEPQAIGISVLPNPYTVHLYVCPSCYHTASFLSLSDREEMVNRLEAHS</sequence>
<gene>
    <name evidence="2" type="ORF">DX130_01370</name>
</gene>
<dbReference type="RefSeq" id="WP_116042231.1">
    <property type="nucleotide sequence ID" value="NZ_QUBQ01000001.1"/>
</dbReference>
<name>A0A371PJD3_9BACL</name>
<keyword evidence="3" id="KW-1185">Reference proteome</keyword>
<dbReference type="Proteomes" id="UP000261905">
    <property type="component" value="Unassembled WGS sequence"/>
</dbReference>
<protein>
    <submittedName>
        <fullName evidence="2">Uncharacterized protein</fullName>
    </submittedName>
</protein>
<evidence type="ECO:0000256" key="1">
    <source>
        <dbReference type="SAM" id="MobiDB-lite"/>
    </source>
</evidence>
<dbReference type="AlphaFoldDB" id="A0A371PJD3"/>
<reference evidence="2 3" key="1">
    <citation type="submission" date="2018-08" db="EMBL/GenBank/DDBJ databases">
        <title>Paenibacillus sp. M4BSY-1, whole genome shotgun sequence.</title>
        <authorList>
            <person name="Tuo L."/>
        </authorList>
    </citation>
    <scope>NUCLEOTIDE SEQUENCE [LARGE SCALE GENOMIC DNA]</scope>
    <source>
        <strain evidence="2 3">M4BSY-1</strain>
    </source>
</reference>
<dbReference type="EMBL" id="QUBQ01000001">
    <property type="protein sequence ID" value="REK75759.1"/>
    <property type="molecule type" value="Genomic_DNA"/>
</dbReference>
<accession>A0A371PJD3</accession>
<organism evidence="2 3">
    <name type="scientific">Paenibacillus paeoniae</name>
    <dbReference type="NCBI Taxonomy" id="2292705"/>
    <lineage>
        <taxon>Bacteria</taxon>
        <taxon>Bacillati</taxon>
        <taxon>Bacillota</taxon>
        <taxon>Bacilli</taxon>
        <taxon>Bacillales</taxon>
        <taxon>Paenibacillaceae</taxon>
        <taxon>Paenibacillus</taxon>
    </lineage>
</organism>